<dbReference type="Pfam" id="PF13639">
    <property type="entry name" value="zf-RING_2"/>
    <property type="match status" value="1"/>
</dbReference>
<dbReference type="SMART" id="SM00184">
    <property type="entry name" value="RING"/>
    <property type="match status" value="1"/>
</dbReference>
<keyword evidence="1" id="KW-0479">Metal-binding</keyword>
<keyword evidence="1" id="KW-0863">Zinc-finger</keyword>
<keyword evidence="1" id="KW-0862">Zinc</keyword>
<accession>A0A138ZYE3</accession>
<dbReference type="Gene3D" id="3.30.40.10">
    <property type="entry name" value="Zinc/RING finger domain, C3HC4 (zinc finger)"/>
    <property type="match status" value="1"/>
</dbReference>
<dbReference type="EMBL" id="KQ965886">
    <property type="protein sequence ID" value="KXS09133.1"/>
    <property type="molecule type" value="Genomic_DNA"/>
</dbReference>
<evidence type="ECO:0000256" key="1">
    <source>
        <dbReference type="PROSITE-ProRule" id="PRU00175"/>
    </source>
</evidence>
<keyword evidence="4" id="KW-1185">Reference proteome</keyword>
<dbReference type="InterPro" id="IPR001841">
    <property type="entry name" value="Znf_RING"/>
</dbReference>
<dbReference type="GO" id="GO:0008270">
    <property type="term" value="F:zinc ion binding"/>
    <property type="evidence" value="ECO:0007669"/>
    <property type="project" value="UniProtKB-KW"/>
</dbReference>
<protein>
    <recommendedName>
        <fullName evidence="2">RING-type domain-containing protein</fullName>
    </recommendedName>
</protein>
<reference evidence="3 4" key="1">
    <citation type="journal article" date="2015" name="Genome Biol. Evol.">
        <title>Phylogenomic analyses indicate that early fungi evolved digesting cell walls of algal ancestors of land plants.</title>
        <authorList>
            <person name="Chang Y."/>
            <person name="Wang S."/>
            <person name="Sekimoto S."/>
            <person name="Aerts A.L."/>
            <person name="Choi C."/>
            <person name="Clum A."/>
            <person name="LaButti K.M."/>
            <person name="Lindquist E.A."/>
            <person name="Yee Ngan C."/>
            <person name="Ohm R.A."/>
            <person name="Salamov A.A."/>
            <person name="Grigoriev I.V."/>
            <person name="Spatafora J.W."/>
            <person name="Berbee M.L."/>
        </authorList>
    </citation>
    <scope>NUCLEOTIDE SEQUENCE [LARGE SCALE GENOMIC DNA]</scope>
    <source>
        <strain evidence="3 4">JEL478</strain>
    </source>
</reference>
<dbReference type="Proteomes" id="UP000070544">
    <property type="component" value="Unassembled WGS sequence"/>
</dbReference>
<dbReference type="OrthoDB" id="2849579at2759"/>
<gene>
    <name evidence="3" type="ORF">M427DRAFT_105928</name>
</gene>
<proteinExistence type="predicted"/>
<evidence type="ECO:0000313" key="4">
    <source>
        <dbReference type="Proteomes" id="UP000070544"/>
    </source>
</evidence>
<dbReference type="PROSITE" id="PS50089">
    <property type="entry name" value="ZF_RING_2"/>
    <property type="match status" value="1"/>
</dbReference>
<evidence type="ECO:0000259" key="2">
    <source>
        <dbReference type="PROSITE" id="PS50089"/>
    </source>
</evidence>
<sequence>MIESKSLDHNTPSPCKICLDSLDGETETLTCWHTFHADCAQTWRKVKKRCPTCRVAM</sequence>
<dbReference type="AlphaFoldDB" id="A0A138ZYE3"/>
<dbReference type="SUPFAM" id="SSF57850">
    <property type="entry name" value="RING/U-box"/>
    <property type="match status" value="1"/>
</dbReference>
<name>A0A138ZYE3_GONPJ</name>
<feature type="domain" description="RING-type" evidence="2">
    <location>
        <begin position="15"/>
        <end position="54"/>
    </location>
</feature>
<organism evidence="3 4">
    <name type="scientific">Gonapodya prolifera (strain JEL478)</name>
    <name type="common">Monoblepharis prolifera</name>
    <dbReference type="NCBI Taxonomy" id="1344416"/>
    <lineage>
        <taxon>Eukaryota</taxon>
        <taxon>Fungi</taxon>
        <taxon>Fungi incertae sedis</taxon>
        <taxon>Chytridiomycota</taxon>
        <taxon>Chytridiomycota incertae sedis</taxon>
        <taxon>Monoblepharidomycetes</taxon>
        <taxon>Monoblepharidales</taxon>
        <taxon>Gonapodyaceae</taxon>
        <taxon>Gonapodya</taxon>
    </lineage>
</organism>
<evidence type="ECO:0000313" key="3">
    <source>
        <dbReference type="EMBL" id="KXS09133.1"/>
    </source>
</evidence>
<dbReference type="InterPro" id="IPR013083">
    <property type="entry name" value="Znf_RING/FYVE/PHD"/>
</dbReference>